<comment type="subcellular location">
    <subcellularLocation>
        <location evidence="1 8">Cell membrane</location>
        <topology evidence="1 8">Multi-pass membrane protein</topology>
    </subcellularLocation>
</comment>
<sequence>MDITILVLIIISILLGALVRNIFGFGEALVTMPLLSLLNVDFKLSISIVAIIGLLVALPVFVKNRHNLDWTIIKRLLIGSLIGAPIGIIIVKFANEAFIVKFLGIFILVYGSINLLNQIIKVYNVDKDIPNVFDYVAGLISGILGSAYNSHGVPIIIYGTMKKWSALELKKISQVHFFITGCFIVMSHGVSGFWSLSLVQLLIIVLPLLVLTLWLGNIISKHINPKTFIKYVYILLIIFGILMIIK</sequence>
<feature type="transmembrane region" description="Helical" evidence="8">
    <location>
        <begin position="172"/>
        <end position="190"/>
    </location>
</feature>
<evidence type="ECO:0000256" key="5">
    <source>
        <dbReference type="ARBA" id="ARBA00022692"/>
    </source>
</evidence>
<dbReference type="AlphaFoldDB" id="A0A239ZFA0"/>
<protein>
    <recommendedName>
        <fullName evidence="8">Probable membrane transporter protein</fullName>
    </recommendedName>
</protein>
<feature type="transmembrane region" description="Helical" evidence="8">
    <location>
        <begin position="136"/>
        <end position="160"/>
    </location>
</feature>
<feature type="transmembrane region" description="Helical" evidence="8">
    <location>
        <begin position="42"/>
        <end position="60"/>
    </location>
</feature>
<dbReference type="GO" id="GO:0005886">
    <property type="term" value="C:plasma membrane"/>
    <property type="evidence" value="ECO:0007669"/>
    <property type="project" value="UniProtKB-SubCell"/>
</dbReference>
<comment type="similarity">
    <text evidence="2 8">Belongs to the 4-toluene sulfonate uptake permease (TSUP) (TC 2.A.102) family.</text>
</comment>
<evidence type="ECO:0000256" key="8">
    <source>
        <dbReference type="RuleBase" id="RU363041"/>
    </source>
</evidence>
<dbReference type="RefSeq" id="WP_095088190.1">
    <property type="nucleotide sequence ID" value="NZ_BMDM01000005.1"/>
</dbReference>
<keyword evidence="4 8" id="KW-1003">Cell membrane</keyword>
<keyword evidence="3" id="KW-0813">Transport</keyword>
<keyword evidence="5 8" id="KW-0812">Transmembrane</keyword>
<keyword evidence="10" id="KW-1185">Reference proteome</keyword>
<dbReference type="InterPro" id="IPR052017">
    <property type="entry name" value="TSUP"/>
</dbReference>
<name>A0A239ZFA0_9STAP</name>
<dbReference type="OrthoDB" id="668749at2"/>
<feature type="transmembrane region" description="Helical" evidence="8">
    <location>
        <begin position="228"/>
        <end position="245"/>
    </location>
</feature>
<evidence type="ECO:0000256" key="7">
    <source>
        <dbReference type="ARBA" id="ARBA00023136"/>
    </source>
</evidence>
<proteinExistence type="inferred from homology"/>
<dbReference type="Proteomes" id="UP000242084">
    <property type="component" value="Chromosome 1"/>
</dbReference>
<evidence type="ECO:0000256" key="1">
    <source>
        <dbReference type="ARBA" id="ARBA00004651"/>
    </source>
</evidence>
<evidence type="ECO:0000313" key="10">
    <source>
        <dbReference type="Proteomes" id="UP000242084"/>
    </source>
</evidence>
<evidence type="ECO:0000256" key="2">
    <source>
        <dbReference type="ARBA" id="ARBA00009142"/>
    </source>
</evidence>
<evidence type="ECO:0000256" key="6">
    <source>
        <dbReference type="ARBA" id="ARBA00022989"/>
    </source>
</evidence>
<feature type="transmembrane region" description="Helical" evidence="8">
    <location>
        <begin position="196"/>
        <end position="216"/>
    </location>
</feature>
<organism evidence="9 10">
    <name type="scientific">Mammaliicoccus stepanovicii</name>
    <dbReference type="NCBI Taxonomy" id="643214"/>
    <lineage>
        <taxon>Bacteria</taxon>
        <taxon>Bacillati</taxon>
        <taxon>Bacillota</taxon>
        <taxon>Bacilli</taxon>
        <taxon>Bacillales</taxon>
        <taxon>Staphylococcaceae</taxon>
        <taxon>Mammaliicoccus</taxon>
    </lineage>
</organism>
<dbReference type="KEGG" id="sste:SAMEA4384403_1473"/>
<dbReference type="PANTHER" id="PTHR30269:SF37">
    <property type="entry name" value="MEMBRANE TRANSPORTER PROTEIN"/>
    <property type="match status" value="1"/>
</dbReference>
<evidence type="ECO:0000313" key="9">
    <source>
        <dbReference type="EMBL" id="SNV69607.1"/>
    </source>
</evidence>
<dbReference type="EMBL" id="LT906462">
    <property type="protein sequence ID" value="SNV69607.1"/>
    <property type="molecule type" value="Genomic_DNA"/>
</dbReference>
<feature type="transmembrane region" description="Helical" evidence="8">
    <location>
        <begin position="72"/>
        <end position="91"/>
    </location>
</feature>
<accession>A0A239ZFA0</accession>
<keyword evidence="6 8" id="KW-1133">Transmembrane helix</keyword>
<feature type="transmembrane region" description="Helical" evidence="8">
    <location>
        <begin position="98"/>
        <end position="116"/>
    </location>
</feature>
<reference evidence="9 10" key="1">
    <citation type="submission" date="2017-06" db="EMBL/GenBank/DDBJ databases">
        <authorList>
            <consortium name="Pathogen Informatics"/>
        </authorList>
    </citation>
    <scope>NUCLEOTIDE SEQUENCE [LARGE SCALE GENOMIC DNA]</scope>
    <source>
        <strain evidence="9 10">NCTC13839</strain>
    </source>
</reference>
<gene>
    <name evidence="9" type="ORF">SAMEA4384403_01473</name>
</gene>
<keyword evidence="7 8" id="KW-0472">Membrane</keyword>
<dbReference type="InterPro" id="IPR002781">
    <property type="entry name" value="TM_pro_TauE-like"/>
</dbReference>
<dbReference type="PANTHER" id="PTHR30269">
    <property type="entry name" value="TRANSMEMBRANE PROTEIN YFCA"/>
    <property type="match status" value="1"/>
</dbReference>
<evidence type="ECO:0000256" key="4">
    <source>
        <dbReference type="ARBA" id="ARBA00022475"/>
    </source>
</evidence>
<dbReference type="Pfam" id="PF01925">
    <property type="entry name" value="TauE"/>
    <property type="match status" value="1"/>
</dbReference>
<feature type="transmembrane region" description="Helical" evidence="8">
    <location>
        <begin position="6"/>
        <end position="30"/>
    </location>
</feature>
<evidence type="ECO:0000256" key="3">
    <source>
        <dbReference type="ARBA" id="ARBA00022448"/>
    </source>
</evidence>